<keyword evidence="2" id="KW-0808">Transferase</keyword>
<keyword evidence="4" id="KW-1185">Reference proteome</keyword>
<dbReference type="CDD" id="cd06533">
    <property type="entry name" value="Glyco_transf_WecG_TagA"/>
    <property type="match status" value="1"/>
</dbReference>
<name>A0AAP2GWD4_9BACT</name>
<evidence type="ECO:0000256" key="1">
    <source>
        <dbReference type="ARBA" id="ARBA00022676"/>
    </source>
</evidence>
<protein>
    <submittedName>
        <fullName evidence="3">WecB/TagA/CpsF family glycosyltransferase</fullName>
    </submittedName>
</protein>
<keyword evidence="1" id="KW-0328">Glycosyltransferase</keyword>
<reference evidence="3 4" key="1">
    <citation type="submission" date="2021-05" db="EMBL/GenBank/DDBJ databases">
        <title>A Polyphasic approach of four new species of the genus Ohtaekwangia: Ohtaekwangia histidinii sp. nov., Ohtaekwangia cretensis sp. nov., Ohtaekwangia indiensis sp. nov., Ohtaekwangia reichenbachii sp. nov. from diverse environment.</title>
        <authorList>
            <person name="Octaviana S."/>
        </authorList>
    </citation>
    <scope>NUCLEOTIDE SEQUENCE [LARGE SCALE GENOMIC DNA]</scope>
    <source>
        <strain evidence="3 4">PWU5</strain>
    </source>
</reference>
<dbReference type="AlphaFoldDB" id="A0AAP2GWD4"/>
<dbReference type="PANTHER" id="PTHR34136">
    <property type="match status" value="1"/>
</dbReference>
<organism evidence="3 4">
    <name type="scientific">Dawidia cretensis</name>
    <dbReference type="NCBI Taxonomy" id="2782350"/>
    <lineage>
        <taxon>Bacteria</taxon>
        <taxon>Pseudomonadati</taxon>
        <taxon>Bacteroidota</taxon>
        <taxon>Cytophagia</taxon>
        <taxon>Cytophagales</taxon>
        <taxon>Chryseotaleaceae</taxon>
        <taxon>Dawidia</taxon>
    </lineage>
</organism>
<evidence type="ECO:0000313" key="3">
    <source>
        <dbReference type="EMBL" id="MBT1712200.1"/>
    </source>
</evidence>
<accession>A0AAP2GWD4</accession>
<gene>
    <name evidence="3" type="ORF">KK062_28420</name>
</gene>
<dbReference type="GO" id="GO:0016758">
    <property type="term" value="F:hexosyltransferase activity"/>
    <property type="evidence" value="ECO:0007669"/>
    <property type="project" value="TreeGrafter"/>
</dbReference>
<dbReference type="InterPro" id="IPR004629">
    <property type="entry name" value="WecG_TagA_CpsF"/>
</dbReference>
<dbReference type="EMBL" id="JAHESE010000054">
    <property type="protein sequence ID" value="MBT1712200.1"/>
    <property type="molecule type" value="Genomic_DNA"/>
</dbReference>
<comment type="caution">
    <text evidence="3">The sequence shown here is derived from an EMBL/GenBank/DDBJ whole genome shotgun (WGS) entry which is preliminary data.</text>
</comment>
<dbReference type="NCBIfam" id="TIGR00696">
    <property type="entry name" value="wecG_tagA_cpsF"/>
    <property type="match status" value="1"/>
</dbReference>
<evidence type="ECO:0000313" key="4">
    <source>
        <dbReference type="Proteomes" id="UP001319080"/>
    </source>
</evidence>
<dbReference type="RefSeq" id="WP_254087767.1">
    <property type="nucleotide sequence ID" value="NZ_JAHESE010000054.1"/>
</dbReference>
<proteinExistence type="predicted"/>
<dbReference type="Pfam" id="PF03808">
    <property type="entry name" value="Glyco_tran_WecG"/>
    <property type="match status" value="1"/>
</dbReference>
<sequence length="252" mass="29012">MIPKISIAKIPVHRFTVASLHEKVKQAIVGKDKKMFLNANARLVELANTTDVWLVDFFNNTVDYVMCDGAGVQLAAKLTGQPVPEKIAYNVWFWSFARFMADNNFTIYFLGAEELTLQKAIARIEAFEPRIRIVGHHHGFFDKKKTSPQNKVVIDHINAVKPDVIFVGFGMPIQEAWIKENFADVDSWAFFACGGAFDFFAGKNLVAPYIFRKLYLEWLFRFFLEPLRLFERATTSNFRFVKAVWKTRKDKG</sequence>
<dbReference type="PANTHER" id="PTHR34136:SF1">
    <property type="entry name" value="UDP-N-ACETYL-D-MANNOSAMINURONIC ACID TRANSFERASE"/>
    <property type="match status" value="1"/>
</dbReference>
<dbReference type="Proteomes" id="UP001319080">
    <property type="component" value="Unassembled WGS sequence"/>
</dbReference>
<evidence type="ECO:0000256" key="2">
    <source>
        <dbReference type="ARBA" id="ARBA00022679"/>
    </source>
</evidence>